<dbReference type="EMBL" id="RCHS01003153">
    <property type="protein sequence ID" value="RMX43670.1"/>
    <property type="molecule type" value="Genomic_DNA"/>
</dbReference>
<protein>
    <submittedName>
        <fullName evidence="1">Uncharacterized protein</fullName>
    </submittedName>
</protein>
<gene>
    <name evidence="1" type="ORF">pdam_00025745</name>
</gene>
<proteinExistence type="predicted"/>
<comment type="caution">
    <text evidence="1">The sequence shown here is derived from an EMBL/GenBank/DDBJ whole genome shotgun (WGS) entry which is preliminary data.</text>
</comment>
<name>A0A3M6TQK9_POCDA</name>
<sequence>ANRARRKCSLSTQLRSVFHDLWSSSSNAIVDLLVGVVSEPPQIENRMSKDCPQWKYRRETTWSRHYDVVVILHSILDPEEKEN</sequence>
<keyword evidence="2" id="KW-1185">Reference proteome</keyword>
<feature type="non-terminal residue" evidence="1">
    <location>
        <position position="1"/>
    </location>
</feature>
<reference evidence="1 2" key="1">
    <citation type="journal article" date="2018" name="Sci. Rep.">
        <title>Comparative analysis of the Pocillopora damicornis genome highlights role of immune system in coral evolution.</title>
        <authorList>
            <person name="Cunning R."/>
            <person name="Bay R.A."/>
            <person name="Gillette P."/>
            <person name="Baker A.C."/>
            <person name="Traylor-Knowles N."/>
        </authorList>
    </citation>
    <scope>NUCLEOTIDE SEQUENCE [LARGE SCALE GENOMIC DNA]</scope>
    <source>
        <strain evidence="1">RSMAS</strain>
        <tissue evidence="1">Whole animal</tissue>
    </source>
</reference>
<dbReference type="AlphaFoldDB" id="A0A3M6TQK9"/>
<dbReference type="Proteomes" id="UP000275408">
    <property type="component" value="Unassembled WGS sequence"/>
</dbReference>
<evidence type="ECO:0000313" key="1">
    <source>
        <dbReference type="EMBL" id="RMX43670.1"/>
    </source>
</evidence>
<evidence type="ECO:0000313" key="2">
    <source>
        <dbReference type="Proteomes" id="UP000275408"/>
    </source>
</evidence>
<organism evidence="1 2">
    <name type="scientific">Pocillopora damicornis</name>
    <name type="common">Cauliflower coral</name>
    <name type="synonym">Millepora damicornis</name>
    <dbReference type="NCBI Taxonomy" id="46731"/>
    <lineage>
        <taxon>Eukaryota</taxon>
        <taxon>Metazoa</taxon>
        <taxon>Cnidaria</taxon>
        <taxon>Anthozoa</taxon>
        <taxon>Hexacorallia</taxon>
        <taxon>Scleractinia</taxon>
        <taxon>Astrocoeniina</taxon>
        <taxon>Pocilloporidae</taxon>
        <taxon>Pocillopora</taxon>
    </lineage>
</organism>
<feature type="non-terminal residue" evidence="1">
    <location>
        <position position="83"/>
    </location>
</feature>
<accession>A0A3M6TQK9</accession>